<feature type="domain" description="HD" evidence="1">
    <location>
        <begin position="30"/>
        <end position="136"/>
    </location>
</feature>
<dbReference type="PANTHER" id="PTHR33594">
    <property type="entry name" value="SUPERFAMILY HYDROLASE, PUTATIVE (AFU_ORTHOLOGUE AFUA_1G03035)-RELATED"/>
    <property type="match status" value="1"/>
</dbReference>
<comment type="caution">
    <text evidence="2">The sequence shown here is derived from an EMBL/GenBank/DDBJ whole genome shotgun (WGS) entry which is preliminary data.</text>
</comment>
<protein>
    <submittedName>
        <fullName evidence="2">Metal dependent phosphohydrolase</fullName>
    </submittedName>
</protein>
<name>A0A0G0YGY9_UNCC2</name>
<dbReference type="SUPFAM" id="SSF109604">
    <property type="entry name" value="HD-domain/PDEase-like"/>
    <property type="match status" value="1"/>
</dbReference>
<reference evidence="2 3" key="1">
    <citation type="journal article" date="2015" name="Nature">
        <title>rRNA introns, odd ribosomes, and small enigmatic genomes across a large radiation of phyla.</title>
        <authorList>
            <person name="Brown C.T."/>
            <person name="Hug L.A."/>
            <person name="Thomas B.C."/>
            <person name="Sharon I."/>
            <person name="Castelle C.J."/>
            <person name="Singh A."/>
            <person name="Wilkins M.J."/>
            <person name="Williams K.H."/>
            <person name="Banfield J.F."/>
        </authorList>
    </citation>
    <scope>NUCLEOTIDE SEQUENCE [LARGE SCALE GENOMIC DNA]</scope>
</reference>
<dbReference type="SMART" id="SM00471">
    <property type="entry name" value="HDc"/>
    <property type="match status" value="1"/>
</dbReference>
<dbReference type="Proteomes" id="UP000033869">
    <property type="component" value="Unassembled WGS sequence"/>
</dbReference>
<dbReference type="InterPro" id="IPR003607">
    <property type="entry name" value="HD/PDEase_dom"/>
</dbReference>
<proteinExistence type="predicted"/>
<dbReference type="PANTHER" id="PTHR33594:SF1">
    <property type="entry name" value="HD_PDEASE DOMAIN-CONTAINING PROTEIN"/>
    <property type="match status" value="1"/>
</dbReference>
<evidence type="ECO:0000313" key="3">
    <source>
        <dbReference type="Proteomes" id="UP000033869"/>
    </source>
</evidence>
<dbReference type="EMBL" id="LCBL01000004">
    <property type="protein sequence ID" value="KKS08816.1"/>
    <property type="molecule type" value="Genomic_DNA"/>
</dbReference>
<organism evidence="2 3">
    <name type="scientific">candidate division CPR2 bacterium GW2011_GWC1_41_48</name>
    <dbReference type="NCBI Taxonomy" id="1618344"/>
    <lineage>
        <taxon>Bacteria</taxon>
        <taxon>Bacteria division CPR2</taxon>
    </lineage>
</organism>
<dbReference type="Pfam" id="PF01966">
    <property type="entry name" value="HD"/>
    <property type="match status" value="1"/>
</dbReference>
<accession>A0A0G0YGY9</accession>
<evidence type="ECO:0000313" key="2">
    <source>
        <dbReference type="EMBL" id="KKS08816.1"/>
    </source>
</evidence>
<evidence type="ECO:0000259" key="1">
    <source>
        <dbReference type="PROSITE" id="PS51831"/>
    </source>
</evidence>
<dbReference type="Gene3D" id="1.10.3210.50">
    <property type="match status" value="1"/>
</dbReference>
<dbReference type="InterPro" id="IPR006674">
    <property type="entry name" value="HD_domain"/>
</dbReference>
<sequence>MKLENMNHQQRSKLIEIAKKGIIKNDPAHDFIHALQVMKNAEKIAREEGGDLDIVIPAALFHNFIDKPKNDHNWSNFKSKTESAKKAGEILSNIPEFSKGKIEAVKSAIMACTGSRNDSISLEGKIARDADDLEATGAMIIARAFISAGVMKRPICKLDDDPFCKNRKEGFYTLDYLATRLGFEDKMYTKTASEMAKKRNIFLRKFFEELETEMH</sequence>
<dbReference type="GO" id="GO:0016787">
    <property type="term" value="F:hydrolase activity"/>
    <property type="evidence" value="ECO:0007669"/>
    <property type="project" value="UniProtKB-KW"/>
</dbReference>
<keyword evidence="2" id="KW-0378">Hydrolase</keyword>
<dbReference type="PROSITE" id="PS51831">
    <property type="entry name" value="HD"/>
    <property type="match status" value="1"/>
</dbReference>
<dbReference type="AlphaFoldDB" id="A0A0G0YGY9"/>
<gene>
    <name evidence="2" type="ORF">UU65_C0004G0027</name>
</gene>